<keyword evidence="2" id="KW-1185">Reference proteome</keyword>
<feature type="transmembrane region" description="Helical" evidence="1">
    <location>
        <begin position="81"/>
        <end position="101"/>
    </location>
</feature>
<protein>
    <submittedName>
        <fullName evidence="3">Uncharacterized protein</fullName>
    </submittedName>
</protein>
<evidence type="ECO:0000256" key="1">
    <source>
        <dbReference type="SAM" id="Phobius"/>
    </source>
</evidence>
<dbReference type="AlphaFoldDB" id="A0A1I8AZB7"/>
<name>A0A1I8AZB7_MELHA</name>
<keyword evidence="1" id="KW-0472">Membrane</keyword>
<dbReference type="Proteomes" id="UP000095281">
    <property type="component" value="Unplaced"/>
</dbReference>
<proteinExistence type="predicted"/>
<evidence type="ECO:0000313" key="3">
    <source>
        <dbReference type="WBParaSite" id="MhA1_Contig1078.frz3.gene2"/>
    </source>
</evidence>
<evidence type="ECO:0000313" key="2">
    <source>
        <dbReference type="Proteomes" id="UP000095281"/>
    </source>
</evidence>
<dbReference type="WBParaSite" id="MhA1_Contig1078.frz3.gene2">
    <property type="protein sequence ID" value="MhA1_Contig1078.frz3.gene2"/>
    <property type="gene ID" value="MhA1_Contig1078.frz3.gene2"/>
</dbReference>
<sequence>MDNQPIVVDPQTQIDEQTLRRALMRWLLFISFKRAFNNFKEFTHQPTFLGSILLLFLFSPSAIVFHLFFNLFGLGFRDTIICSLCTPFILLVILFVVYLQFSETLRHFFFVRVFF</sequence>
<accession>A0A1I8AZB7</accession>
<feature type="transmembrane region" description="Helical" evidence="1">
    <location>
        <begin position="48"/>
        <end position="69"/>
    </location>
</feature>
<organism evidence="2 3">
    <name type="scientific">Meloidogyne hapla</name>
    <name type="common">Root-knot nematode worm</name>
    <dbReference type="NCBI Taxonomy" id="6305"/>
    <lineage>
        <taxon>Eukaryota</taxon>
        <taxon>Metazoa</taxon>
        <taxon>Ecdysozoa</taxon>
        <taxon>Nematoda</taxon>
        <taxon>Chromadorea</taxon>
        <taxon>Rhabditida</taxon>
        <taxon>Tylenchina</taxon>
        <taxon>Tylenchomorpha</taxon>
        <taxon>Tylenchoidea</taxon>
        <taxon>Meloidogynidae</taxon>
        <taxon>Meloidogyninae</taxon>
        <taxon>Meloidogyne</taxon>
    </lineage>
</organism>
<keyword evidence="1" id="KW-1133">Transmembrane helix</keyword>
<keyword evidence="1" id="KW-0812">Transmembrane</keyword>
<reference evidence="3" key="1">
    <citation type="submission" date="2016-11" db="UniProtKB">
        <authorList>
            <consortium name="WormBaseParasite"/>
        </authorList>
    </citation>
    <scope>IDENTIFICATION</scope>
</reference>